<dbReference type="InterPro" id="IPR050922">
    <property type="entry name" value="LytR/CpsA/Psr_CW_biosynth"/>
</dbReference>
<proteinExistence type="inferred from homology"/>
<feature type="region of interest" description="Disordered" evidence="2">
    <location>
        <begin position="53"/>
        <end position="77"/>
    </location>
</feature>
<dbReference type="STRING" id="443156.SAMN04489867_3533"/>
<evidence type="ECO:0000313" key="5">
    <source>
        <dbReference type="Proteomes" id="UP000199077"/>
    </source>
</evidence>
<gene>
    <name evidence="4" type="ORF">SAMN04489867_3533</name>
</gene>
<evidence type="ECO:0000259" key="3">
    <source>
        <dbReference type="Pfam" id="PF03816"/>
    </source>
</evidence>
<evidence type="ECO:0000313" key="4">
    <source>
        <dbReference type="EMBL" id="SDP70287.1"/>
    </source>
</evidence>
<dbReference type="Pfam" id="PF03816">
    <property type="entry name" value="LytR_cpsA_psr"/>
    <property type="match status" value="1"/>
</dbReference>
<accession>A0A1H0UVU2</accession>
<sequence length="418" mass="42729">MGPPRADGPFRAGAGTRHTVERVSDSTLRSLLSRRSVLFGLAAAPLAVVAACSGDKPEPAGSTTTTTPSTTTTTPAAPKVTGAGLPADLLTALTALYVGGKVSAVGTVAPALAKRKPLGKAVKVTGTTGTWKGAPIATVVQGKDLTMLVKDGKTWKVVGGWWPSMATYRPAFPTMRVLAIGSDARNPQPVTKCRADALHIIGVDAKKGVGGIVGIPRDSWVSLSSGGNSKINAALVFGGVAGQVKTIERASGVQIDGYVITGFKGFRAMVKALGGIVLVAQKSLQSVDGFRIVKPGSNKLDAKHALAFARERKHLPNGDFGRSANQGALIKAGITMARKAGPGALAGMLSKMSPHLSTDLSVTEVLNLSASLYVNASAGVPNKVVPGSIGTREGQSVVLLGSGARSIFSDMKNGLLRA</sequence>
<dbReference type="Gene3D" id="3.40.630.190">
    <property type="entry name" value="LCP protein"/>
    <property type="match status" value="1"/>
</dbReference>
<dbReference type="PANTHER" id="PTHR33392:SF6">
    <property type="entry name" value="POLYISOPRENYL-TEICHOIC ACID--PEPTIDOGLYCAN TEICHOIC ACID TRANSFERASE TAGU"/>
    <property type="match status" value="1"/>
</dbReference>
<reference evidence="5" key="1">
    <citation type="submission" date="2016-10" db="EMBL/GenBank/DDBJ databases">
        <authorList>
            <person name="Varghese N."/>
            <person name="Submissions S."/>
        </authorList>
    </citation>
    <scope>NUCLEOTIDE SEQUENCE [LARGE SCALE GENOMIC DNA]</scope>
    <source>
        <strain evidence="5">DSM 22329</strain>
    </source>
</reference>
<feature type="domain" description="Cell envelope-related transcriptional attenuator" evidence="3">
    <location>
        <begin position="194"/>
        <end position="333"/>
    </location>
</feature>
<dbReference type="PANTHER" id="PTHR33392">
    <property type="entry name" value="POLYISOPRENYL-TEICHOIC ACID--PEPTIDOGLYCAN TEICHOIC ACID TRANSFERASE TAGU"/>
    <property type="match status" value="1"/>
</dbReference>
<dbReference type="EMBL" id="LT629711">
    <property type="protein sequence ID" value="SDP70287.1"/>
    <property type="molecule type" value="Genomic_DNA"/>
</dbReference>
<dbReference type="NCBIfam" id="TIGR00350">
    <property type="entry name" value="lytR_cpsA_psr"/>
    <property type="match status" value="1"/>
</dbReference>
<feature type="compositionally biased region" description="Low complexity" evidence="2">
    <location>
        <begin position="62"/>
        <end position="77"/>
    </location>
</feature>
<dbReference type="InterPro" id="IPR004474">
    <property type="entry name" value="LytR_CpsA_psr"/>
</dbReference>
<dbReference type="Proteomes" id="UP000199077">
    <property type="component" value="Chromosome I"/>
</dbReference>
<dbReference type="AlphaFoldDB" id="A0A1H0UVU2"/>
<comment type="similarity">
    <text evidence="1">Belongs to the LytR/CpsA/Psr (LCP) family.</text>
</comment>
<name>A0A1H0UVU2_9MICO</name>
<evidence type="ECO:0000256" key="2">
    <source>
        <dbReference type="SAM" id="MobiDB-lite"/>
    </source>
</evidence>
<keyword evidence="5" id="KW-1185">Reference proteome</keyword>
<evidence type="ECO:0000256" key="1">
    <source>
        <dbReference type="ARBA" id="ARBA00006068"/>
    </source>
</evidence>
<organism evidence="4 5">
    <name type="scientific">Pedococcus dokdonensis</name>
    <dbReference type="NCBI Taxonomy" id="443156"/>
    <lineage>
        <taxon>Bacteria</taxon>
        <taxon>Bacillati</taxon>
        <taxon>Actinomycetota</taxon>
        <taxon>Actinomycetes</taxon>
        <taxon>Micrococcales</taxon>
        <taxon>Intrasporangiaceae</taxon>
        <taxon>Pedococcus</taxon>
    </lineage>
</organism>
<protein>
    <submittedName>
        <fullName evidence="4">Cell envelope-related function transcriptional attenuator common domain-containing protein</fullName>
    </submittedName>
</protein>